<keyword evidence="4" id="KW-1185">Reference proteome</keyword>
<dbReference type="InterPro" id="IPR032465">
    <property type="entry name" value="ACMSD"/>
</dbReference>
<accession>A0A498CRY8</accession>
<evidence type="ECO:0000313" key="3">
    <source>
        <dbReference type="EMBL" id="RLL13869.1"/>
    </source>
</evidence>
<dbReference type="GO" id="GO:0019748">
    <property type="term" value="P:secondary metabolic process"/>
    <property type="evidence" value="ECO:0007669"/>
    <property type="project" value="TreeGrafter"/>
</dbReference>
<comment type="caution">
    <text evidence="3">The sequence shown here is derived from an EMBL/GenBank/DDBJ whole genome shotgun (WGS) entry which is preliminary data.</text>
</comment>
<dbReference type="GO" id="GO:0016787">
    <property type="term" value="F:hydrolase activity"/>
    <property type="evidence" value="ECO:0007669"/>
    <property type="project" value="UniProtKB-KW"/>
</dbReference>
<protein>
    <submittedName>
        <fullName evidence="3">Amidohydrolase</fullName>
    </submittedName>
</protein>
<dbReference type="Gene3D" id="3.20.20.140">
    <property type="entry name" value="Metal-dependent hydrolases"/>
    <property type="match status" value="1"/>
</dbReference>
<feature type="domain" description="Amidohydrolase-related" evidence="2">
    <location>
        <begin position="3"/>
        <end position="264"/>
    </location>
</feature>
<dbReference type="GO" id="GO:0005737">
    <property type="term" value="C:cytoplasm"/>
    <property type="evidence" value="ECO:0007669"/>
    <property type="project" value="TreeGrafter"/>
</dbReference>
<organism evidence="3 4">
    <name type="scientific">Anaerotruncus massiliensis</name>
    <name type="common">ex Liu et al. 2021</name>
    <dbReference type="NCBI Taxonomy" id="2321404"/>
    <lineage>
        <taxon>Bacteria</taxon>
        <taxon>Bacillati</taxon>
        <taxon>Bacillota</taxon>
        <taxon>Clostridia</taxon>
        <taxon>Eubacteriales</taxon>
        <taxon>Oscillospiraceae</taxon>
        <taxon>Anaerotruncus</taxon>
    </lineage>
</organism>
<keyword evidence="3" id="KW-0378">Hydrolase</keyword>
<evidence type="ECO:0000259" key="2">
    <source>
        <dbReference type="Pfam" id="PF04909"/>
    </source>
</evidence>
<name>A0A498CRY8_9FIRM</name>
<gene>
    <name evidence="3" type="ORF">D4A47_02985</name>
</gene>
<keyword evidence="1" id="KW-0456">Lyase</keyword>
<evidence type="ECO:0000256" key="1">
    <source>
        <dbReference type="ARBA" id="ARBA00023239"/>
    </source>
</evidence>
<dbReference type="Proteomes" id="UP000276301">
    <property type="component" value="Unassembled WGS sequence"/>
</dbReference>
<dbReference type="SUPFAM" id="SSF51556">
    <property type="entry name" value="Metallo-dependent hydrolases"/>
    <property type="match status" value="1"/>
</dbReference>
<reference evidence="3 4" key="1">
    <citation type="submission" date="2018-10" db="EMBL/GenBank/DDBJ databases">
        <title>Anaerotruncus faecis sp. nov., isolated from human feces.</title>
        <authorList>
            <person name="Wang Y.-J."/>
        </authorList>
    </citation>
    <scope>NUCLEOTIDE SEQUENCE [LARGE SCALE GENOMIC DNA]</scope>
    <source>
        <strain evidence="3 4">22A2-44</strain>
    </source>
</reference>
<dbReference type="PANTHER" id="PTHR21240:SF28">
    <property type="entry name" value="ISO-OROTATE DECARBOXYLASE (EUROFUNG)"/>
    <property type="match status" value="1"/>
</dbReference>
<proteinExistence type="predicted"/>
<evidence type="ECO:0000313" key="4">
    <source>
        <dbReference type="Proteomes" id="UP000276301"/>
    </source>
</evidence>
<dbReference type="EMBL" id="RCHT01000002">
    <property type="protein sequence ID" value="RLL13869.1"/>
    <property type="molecule type" value="Genomic_DNA"/>
</dbReference>
<dbReference type="CDD" id="cd01292">
    <property type="entry name" value="metallo-dependent_hydrolases"/>
    <property type="match status" value="1"/>
</dbReference>
<dbReference type="PANTHER" id="PTHR21240">
    <property type="entry name" value="2-AMINO-3-CARBOXYLMUCONATE-6-SEMIALDEHYDE DECARBOXYLASE"/>
    <property type="match status" value="1"/>
</dbReference>
<dbReference type="RefSeq" id="WP_121586084.1">
    <property type="nucleotide sequence ID" value="NZ_RCHT01000002.1"/>
</dbReference>
<sequence>MLIDFHTHIFPDALAAKTLPRLSHIAYDSPYYTDGTERGALDAMSAWGVDRAVVLHIATKPGQQKTVNRFAAEVQARNPNMLCFGTVHPKDPGAADEIAEIKAAGLCGVKLHPAYQACYFGDEAYFPIYAAIEKAGLPLLLHAGRDPVSKENFAPADQIAAVARAFPRLALVAAHMGALGQAESASAHLCGLPNVYFDTAMSSVYLEPDEYLRLIRKKGADHVLFGTDCPWNTVENELGMLERLGLTEEELEDIKWRNAERLLPQGDF</sequence>
<dbReference type="AlphaFoldDB" id="A0A498CRY8"/>
<dbReference type="Pfam" id="PF04909">
    <property type="entry name" value="Amidohydro_2"/>
    <property type="match status" value="1"/>
</dbReference>
<dbReference type="InterPro" id="IPR032466">
    <property type="entry name" value="Metal_Hydrolase"/>
</dbReference>
<dbReference type="GO" id="GO:0016831">
    <property type="term" value="F:carboxy-lyase activity"/>
    <property type="evidence" value="ECO:0007669"/>
    <property type="project" value="InterPro"/>
</dbReference>
<dbReference type="InterPro" id="IPR006680">
    <property type="entry name" value="Amidohydro-rel"/>
</dbReference>